<dbReference type="Pfam" id="PF10531">
    <property type="entry name" value="SLBB"/>
    <property type="match status" value="1"/>
</dbReference>
<dbReference type="Gene3D" id="3.30.1950.10">
    <property type="entry name" value="wza like domain"/>
    <property type="match status" value="1"/>
</dbReference>
<dbReference type="InterPro" id="IPR049712">
    <property type="entry name" value="Poly_export"/>
</dbReference>
<dbReference type="EMBL" id="JACRAF010000038">
    <property type="protein sequence ID" value="MBI4922786.1"/>
    <property type="molecule type" value="Genomic_DNA"/>
</dbReference>
<dbReference type="InterPro" id="IPR003715">
    <property type="entry name" value="Poly_export_N"/>
</dbReference>
<evidence type="ECO:0000259" key="2">
    <source>
        <dbReference type="Pfam" id="PF02563"/>
    </source>
</evidence>
<dbReference type="GO" id="GO:0015159">
    <property type="term" value="F:polysaccharide transmembrane transporter activity"/>
    <property type="evidence" value="ECO:0007669"/>
    <property type="project" value="InterPro"/>
</dbReference>
<dbReference type="InterPro" id="IPR019554">
    <property type="entry name" value="Soluble_ligand-bd"/>
</dbReference>
<keyword evidence="1" id="KW-0732">Signal</keyword>
<evidence type="ECO:0000256" key="1">
    <source>
        <dbReference type="ARBA" id="ARBA00022729"/>
    </source>
</evidence>
<accession>A0A933L383</accession>
<evidence type="ECO:0000259" key="3">
    <source>
        <dbReference type="Pfam" id="PF10531"/>
    </source>
</evidence>
<evidence type="ECO:0000313" key="4">
    <source>
        <dbReference type="EMBL" id="MBI4922786.1"/>
    </source>
</evidence>
<dbReference type="AlphaFoldDB" id="A0A933L383"/>
<sequence length="184" mass="19751">MRWLQLLLVLLLVPLAACSLSGRSNSYPLEVRGPYTLDGGDVLRVTVYGEDALSKTYKVDDAGTVSFPLVGPVNVRGLTVEQAAGAIAAGLANGFMRSPNVAAEIDTYRPFFIQGAVKNGGQFPYVSGMTVRAAVSTAGGYSDTANRNRVTIYRKQGDQMVKSTVDLDFPIFPGDTIVVAERWL</sequence>
<feature type="domain" description="Soluble ligand binding" evidence="3">
    <location>
        <begin position="111"/>
        <end position="160"/>
    </location>
</feature>
<dbReference type="Pfam" id="PF02563">
    <property type="entry name" value="Poly_export"/>
    <property type="match status" value="1"/>
</dbReference>
<proteinExistence type="predicted"/>
<organism evidence="4 5">
    <name type="scientific">Devosia nanyangense</name>
    <dbReference type="NCBI Taxonomy" id="1228055"/>
    <lineage>
        <taxon>Bacteria</taxon>
        <taxon>Pseudomonadati</taxon>
        <taxon>Pseudomonadota</taxon>
        <taxon>Alphaproteobacteria</taxon>
        <taxon>Hyphomicrobiales</taxon>
        <taxon>Devosiaceae</taxon>
        <taxon>Devosia</taxon>
    </lineage>
</organism>
<protein>
    <submittedName>
        <fullName evidence="4">Polysaccharide export protein</fullName>
    </submittedName>
</protein>
<feature type="domain" description="Polysaccharide export protein N-terminal" evidence="2">
    <location>
        <begin position="32"/>
        <end position="105"/>
    </location>
</feature>
<comment type="caution">
    <text evidence="4">The sequence shown here is derived from an EMBL/GenBank/DDBJ whole genome shotgun (WGS) entry which is preliminary data.</text>
</comment>
<dbReference type="PANTHER" id="PTHR33619">
    <property type="entry name" value="POLYSACCHARIDE EXPORT PROTEIN GFCE-RELATED"/>
    <property type="match status" value="1"/>
</dbReference>
<dbReference type="PANTHER" id="PTHR33619:SF3">
    <property type="entry name" value="POLYSACCHARIDE EXPORT PROTEIN GFCE-RELATED"/>
    <property type="match status" value="1"/>
</dbReference>
<reference evidence="4" key="1">
    <citation type="submission" date="2020-07" db="EMBL/GenBank/DDBJ databases">
        <title>Huge and variable diversity of episymbiotic CPR bacteria and DPANN archaea in groundwater ecosystems.</title>
        <authorList>
            <person name="He C.Y."/>
            <person name="Keren R."/>
            <person name="Whittaker M."/>
            <person name="Farag I.F."/>
            <person name="Doudna J."/>
            <person name="Cate J.H.D."/>
            <person name="Banfield J.F."/>
        </authorList>
    </citation>
    <scope>NUCLEOTIDE SEQUENCE</scope>
    <source>
        <strain evidence="4">NC_groundwater_1586_Pr3_B-0.1um_66_15</strain>
    </source>
</reference>
<gene>
    <name evidence="4" type="ORF">HY834_13650</name>
</gene>
<dbReference type="Proteomes" id="UP000782610">
    <property type="component" value="Unassembled WGS sequence"/>
</dbReference>
<evidence type="ECO:0000313" key="5">
    <source>
        <dbReference type="Proteomes" id="UP000782610"/>
    </source>
</evidence>
<name>A0A933L383_9HYPH</name>